<feature type="domain" description="Metallo-beta-lactamase" evidence="2">
    <location>
        <begin position="28"/>
        <end position="224"/>
    </location>
</feature>
<dbReference type="PANTHER" id="PTHR23131:SF4">
    <property type="entry name" value="METALLO-BETA-LACTAMASE SUPERFAMILY POTEIN"/>
    <property type="match status" value="1"/>
</dbReference>
<keyword evidence="4" id="KW-1185">Reference proteome</keyword>
<feature type="region of interest" description="Disordered" evidence="1">
    <location>
        <begin position="106"/>
        <end position="125"/>
    </location>
</feature>
<dbReference type="Gene3D" id="3.60.15.10">
    <property type="entry name" value="Ribonuclease Z/Hydroxyacylglutathione hydrolase-like"/>
    <property type="match status" value="1"/>
</dbReference>
<dbReference type="EMBL" id="JAXAVX010000001">
    <property type="protein sequence ID" value="MDX8150691.1"/>
    <property type="molecule type" value="Genomic_DNA"/>
</dbReference>
<reference evidence="3 4" key="1">
    <citation type="submission" date="2023-11" db="EMBL/GenBank/DDBJ databases">
        <authorList>
            <person name="Xu M."/>
            <person name="Jiang T."/>
        </authorList>
    </citation>
    <scope>NUCLEOTIDE SEQUENCE [LARGE SCALE GENOMIC DNA]</scope>
    <source>
        <strain evidence="3 4">SD</strain>
    </source>
</reference>
<evidence type="ECO:0000256" key="1">
    <source>
        <dbReference type="SAM" id="MobiDB-lite"/>
    </source>
</evidence>
<evidence type="ECO:0000259" key="2">
    <source>
        <dbReference type="SMART" id="SM00849"/>
    </source>
</evidence>
<sequence length="312" mass="33144">MPNVPSVDAPAPGVLRFTIALPISSPDHLNVHLIDVDGRWVLVDPGPVDREGVVAATLANAGIEPEHVLITHGHVDHWGGASELAATVLAHAACRQSFQVAMDFTGGAPTGDGAPTGPRPGAGDGSANAFRGFRKLISGVPAVQELADGDRLGDWEVLWTPGHEPAHLCLWRPSDRVLLCGDLLLPDFTPNVQPAFDGSDALADFLASLLRAGDLHPALVLPSHGAPYADGHARAAQLVRHHEVRLDRLRAALEHGAVPLAELSDRIFGARATTAADRMLAQMETWAHLDHLRRRGEANAGDDEVWRAVVPV</sequence>
<dbReference type="Proteomes" id="UP001277761">
    <property type="component" value="Unassembled WGS sequence"/>
</dbReference>
<dbReference type="SUPFAM" id="SSF56281">
    <property type="entry name" value="Metallo-hydrolase/oxidoreductase"/>
    <property type="match status" value="1"/>
</dbReference>
<dbReference type="SMART" id="SM00849">
    <property type="entry name" value="Lactamase_B"/>
    <property type="match status" value="1"/>
</dbReference>
<dbReference type="RefSeq" id="WP_319952835.1">
    <property type="nucleotide sequence ID" value="NZ_JAXAVX010000001.1"/>
</dbReference>
<dbReference type="InterPro" id="IPR050662">
    <property type="entry name" value="Sec-metab_biosynth-thioest"/>
</dbReference>
<name>A0ABU4VID5_9ACTN</name>
<organism evidence="3 4">
    <name type="scientific">Patulibacter brassicae</name>
    <dbReference type="NCBI Taxonomy" id="1705717"/>
    <lineage>
        <taxon>Bacteria</taxon>
        <taxon>Bacillati</taxon>
        <taxon>Actinomycetota</taxon>
        <taxon>Thermoleophilia</taxon>
        <taxon>Solirubrobacterales</taxon>
        <taxon>Patulibacteraceae</taxon>
        <taxon>Patulibacter</taxon>
    </lineage>
</organism>
<evidence type="ECO:0000313" key="3">
    <source>
        <dbReference type="EMBL" id="MDX8150691.1"/>
    </source>
</evidence>
<accession>A0ABU4VID5</accession>
<gene>
    <name evidence="3" type="ORF">SK069_03720</name>
</gene>
<comment type="caution">
    <text evidence="3">The sequence shown here is derived from an EMBL/GenBank/DDBJ whole genome shotgun (WGS) entry which is preliminary data.</text>
</comment>
<dbReference type="InterPro" id="IPR036866">
    <property type="entry name" value="RibonucZ/Hydroxyglut_hydro"/>
</dbReference>
<dbReference type="InterPro" id="IPR001279">
    <property type="entry name" value="Metallo-B-lactamas"/>
</dbReference>
<dbReference type="PANTHER" id="PTHR23131">
    <property type="entry name" value="ENDORIBONUCLEASE LACTB2"/>
    <property type="match status" value="1"/>
</dbReference>
<evidence type="ECO:0000313" key="4">
    <source>
        <dbReference type="Proteomes" id="UP001277761"/>
    </source>
</evidence>
<dbReference type="InterPro" id="IPR036388">
    <property type="entry name" value="WH-like_DNA-bd_sf"/>
</dbReference>
<protein>
    <submittedName>
        <fullName evidence="3">MBL fold metallo-hydrolase</fullName>
    </submittedName>
</protein>
<feature type="compositionally biased region" description="Low complexity" evidence="1">
    <location>
        <begin position="106"/>
        <end position="121"/>
    </location>
</feature>
<dbReference type="Gene3D" id="1.10.10.10">
    <property type="entry name" value="Winged helix-like DNA-binding domain superfamily/Winged helix DNA-binding domain"/>
    <property type="match status" value="1"/>
</dbReference>
<dbReference type="Pfam" id="PF00753">
    <property type="entry name" value="Lactamase_B"/>
    <property type="match status" value="1"/>
</dbReference>
<proteinExistence type="predicted"/>